<evidence type="ECO:0000313" key="2">
    <source>
        <dbReference type="Proteomes" id="UP000198901"/>
    </source>
</evidence>
<evidence type="ECO:0008006" key="3">
    <source>
        <dbReference type="Google" id="ProtNLM"/>
    </source>
</evidence>
<gene>
    <name evidence="1" type="ORF">SAMN04488090_4025</name>
</gene>
<dbReference type="RefSeq" id="WP_143011168.1">
    <property type="nucleotide sequence ID" value="NZ_FNGS01000008.1"/>
</dbReference>
<reference evidence="1 2" key="1">
    <citation type="submission" date="2016-10" db="EMBL/GenBank/DDBJ databases">
        <authorList>
            <person name="de Groot N.N."/>
        </authorList>
    </citation>
    <scope>NUCLEOTIDE SEQUENCE [LARGE SCALE GENOMIC DNA]</scope>
    <source>
        <strain evidence="1 2">DSM 21668</strain>
    </source>
</reference>
<keyword evidence="2" id="KW-1185">Reference proteome</keyword>
<name>A0A1G9V9T6_9BACT</name>
<accession>A0A1G9V9T6</accession>
<proteinExistence type="predicted"/>
<dbReference type="Proteomes" id="UP000198901">
    <property type="component" value="Unassembled WGS sequence"/>
</dbReference>
<organism evidence="1 2">
    <name type="scientific">Siphonobacter aquaeclarae</name>
    <dbReference type="NCBI Taxonomy" id="563176"/>
    <lineage>
        <taxon>Bacteria</taxon>
        <taxon>Pseudomonadati</taxon>
        <taxon>Bacteroidota</taxon>
        <taxon>Cytophagia</taxon>
        <taxon>Cytophagales</taxon>
        <taxon>Cytophagaceae</taxon>
        <taxon>Siphonobacter</taxon>
    </lineage>
</organism>
<dbReference type="OrthoDB" id="116151at2"/>
<dbReference type="EMBL" id="FNGS01000008">
    <property type="protein sequence ID" value="SDM68944.1"/>
    <property type="molecule type" value="Genomic_DNA"/>
</dbReference>
<dbReference type="SUPFAM" id="SSF55729">
    <property type="entry name" value="Acyl-CoA N-acyltransferases (Nat)"/>
    <property type="match status" value="1"/>
</dbReference>
<sequence>MFRLLRRSRLDTRAYDACVEASPHGTIYGLSWWLDIVSPDWDCLVWVENGEYAAVLPLPVRQKYGIRFVHQPLFCQFLSVYGRVNDERAASFLPELLRRYRFVASLSLEYPPAPVSWPYGRLTPFATHLIPLEQSIDTIRAGYNRDRKMNLQRAGKQGWERVIGTEIATLGSFFKENHEAGIEGGADQQAYALLEILFTETEKRGLSALWYAEREGMKEAGGWFVTWKGRTLYLFNAATPTGRKGNARTFLIDLFLQEHAGTSGYFDFESAPVEAISGFYASFGGDRAPYYEIRANRLPRWINGLWKWKQRLSR</sequence>
<dbReference type="Gene3D" id="3.40.630.30">
    <property type="match status" value="1"/>
</dbReference>
<dbReference type="STRING" id="563176.SAMN04488090_4025"/>
<protein>
    <recommendedName>
        <fullName evidence="3">Acetyltransferase (GNAT) domain-containing protein</fullName>
    </recommendedName>
</protein>
<dbReference type="AlphaFoldDB" id="A0A1G9V9T6"/>
<evidence type="ECO:0000313" key="1">
    <source>
        <dbReference type="EMBL" id="SDM68944.1"/>
    </source>
</evidence>
<dbReference type="InterPro" id="IPR016181">
    <property type="entry name" value="Acyl_CoA_acyltransferase"/>
</dbReference>